<dbReference type="InterPro" id="IPR018247">
    <property type="entry name" value="EF_Hand_1_Ca_BS"/>
</dbReference>
<evidence type="ECO:0000313" key="4">
    <source>
        <dbReference type="EMBL" id="CAL4082145.1"/>
    </source>
</evidence>
<dbReference type="SUPFAM" id="SSF47473">
    <property type="entry name" value="EF-hand"/>
    <property type="match status" value="1"/>
</dbReference>
<sequence length="191" mass="21594">MAYSFDNRVKYVVRYLYDIDNNGVLDKNDFKCLAVRNTILENHGNFPADRFSANCKVMDDLWNEIAQLADFDKNGEVDVDEFKAAVQVNCVGKGYDSFPPMFKVFIENQFKAVDINSDGTVGLDEYRQDVITRGAFADIAEIDDAYNHLVNDADKAAGGISLGRYKELYAQFIGSKEEGPFMYLFGPMKEL</sequence>
<evidence type="ECO:0000259" key="2">
    <source>
        <dbReference type="PROSITE" id="PS50222"/>
    </source>
</evidence>
<dbReference type="EMBL" id="CAXKWB010006218">
    <property type="protein sequence ID" value="CAL4082142.1"/>
    <property type="molecule type" value="Genomic_DNA"/>
</dbReference>
<accession>A0AAV2QG70</accession>
<comment type="caution">
    <text evidence="3">The sequence shown here is derived from an EMBL/GenBank/DDBJ whole genome shotgun (WGS) entry which is preliminary data.</text>
</comment>
<feature type="domain" description="EF-hand" evidence="2">
    <location>
        <begin position="57"/>
        <end position="92"/>
    </location>
</feature>
<dbReference type="InterPro" id="IPR011992">
    <property type="entry name" value="EF-hand-dom_pair"/>
</dbReference>
<dbReference type="Proteomes" id="UP001497623">
    <property type="component" value="Unassembled WGS sequence"/>
</dbReference>
<keyword evidence="1" id="KW-0106">Calcium</keyword>
<dbReference type="PROSITE" id="PS50222">
    <property type="entry name" value="EF_HAND_2"/>
    <property type="match status" value="2"/>
</dbReference>
<dbReference type="GO" id="GO:0005509">
    <property type="term" value="F:calcium ion binding"/>
    <property type="evidence" value="ECO:0007669"/>
    <property type="project" value="InterPro"/>
</dbReference>
<evidence type="ECO:0000256" key="1">
    <source>
        <dbReference type="ARBA" id="ARBA00022837"/>
    </source>
</evidence>
<name>A0AAV2QG70_MEGNR</name>
<feature type="domain" description="EF-hand" evidence="2">
    <location>
        <begin position="101"/>
        <end position="136"/>
    </location>
</feature>
<organism evidence="3 5">
    <name type="scientific">Meganyctiphanes norvegica</name>
    <name type="common">Northern krill</name>
    <name type="synonym">Thysanopoda norvegica</name>
    <dbReference type="NCBI Taxonomy" id="48144"/>
    <lineage>
        <taxon>Eukaryota</taxon>
        <taxon>Metazoa</taxon>
        <taxon>Ecdysozoa</taxon>
        <taxon>Arthropoda</taxon>
        <taxon>Crustacea</taxon>
        <taxon>Multicrustacea</taxon>
        <taxon>Malacostraca</taxon>
        <taxon>Eumalacostraca</taxon>
        <taxon>Eucarida</taxon>
        <taxon>Euphausiacea</taxon>
        <taxon>Euphausiidae</taxon>
        <taxon>Meganyctiphanes</taxon>
    </lineage>
</organism>
<proteinExistence type="predicted"/>
<dbReference type="PROSITE" id="PS00018">
    <property type="entry name" value="EF_HAND_1"/>
    <property type="match status" value="3"/>
</dbReference>
<dbReference type="Pfam" id="PF13202">
    <property type="entry name" value="EF-hand_5"/>
    <property type="match status" value="1"/>
</dbReference>
<keyword evidence="5" id="KW-1185">Reference proteome</keyword>
<protein>
    <recommendedName>
        <fullName evidence="2">EF-hand domain-containing protein</fullName>
    </recommendedName>
</protein>
<gene>
    <name evidence="3" type="ORF">MNOR_LOCUS11708</name>
    <name evidence="4" type="ORF">MNOR_LOCUS11709</name>
</gene>
<dbReference type="InterPro" id="IPR002048">
    <property type="entry name" value="EF_hand_dom"/>
</dbReference>
<reference evidence="3 5" key="1">
    <citation type="submission" date="2024-05" db="EMBL/GenBank/DDBJ databases">
        <authorList>
            <person name="Wallberg A."/>
        </authorList>
    </citation>
    <scope>NUCLEOTIDE SEQUENCE [LARGE SCALE GENOMIC DNA]</scope>
</reference>
<dbReference type="AlphaFoldDB" id="A0AAV2QG70"/>
<evidence type="ECO:0000313" key="5">
    <source>
        <dbReference type="Proteomes" id="UP001497623"/>
    </source>
</evidence>
<dbReference type="SMART" id="SM00054">
    <property type="entry name" value="EFh"/>
    <property type="match status" value="2"/>
</dbReference>
<dbReference type="EMBL" id="CAXKWB010006218">
    <property type="protein sequence ID" value="CAL4082145.1"/>
    <property type="molecule type" value="Genomic_DNA"/>
</dbReference>
<dbReference type="Gene3D" id="1.10.238.10">
    <property type="entry name" value="EF-hand"/>
    <property type="match status" value="1"/>
</dbReference>
<evidence type="ECO:0000313" key="3">
    <source>
        <dbReference type="EMBL" id="CAL4082142.1"/>
    </source>
</evidence>